<dbReference type="GO" id="GO:0016747">
    <property type="term" value="F:acyltransferase activity, transferring groups other than amino-acyl groups"/>
    <property type="evidence" value="ECO:0007669"/>
    <property type="project" value="InterPro"/>
</dbReference>
<sequence>MKIQKLDARAVDAALPQLAQLLLDAVGGGASLGFLSGIGADEADDYWRGVRGAVADGARVLLAAVQDGALLGSVQLDLCRRPDGSHRAEVQKLMVHRRARRRGIGSVLLRAVEAEARALQRGLLCLDTEAGCGAEHLVHDLGYTRVGEVPGYAATPGGQLRPSAIYYKSLLVPELA</sequence>
<dbReference type="SUPFAM" id="SSF55729">
    <property type="entry name" value="Acyl-CoA N-acyltransferases (Nat)"/>
    <property type="match status" value="1"/>
</dbReference>
<keyword evidence="2" id="KW-0012">Acyltransferase</keyword>
<dbReference type="InterPro" id="IPR016181">
    <property type="entry name" value="Acyl_CoA_acyltransferase"/>
</dbReference>
<evidence type="ECO:0000313" key="4">
    <source>
        <dbReference type="EMBL" id="QJE02708.1"/>
    </source>
</evidence>
<evidence type="ECO:0000313" key="5">
    <source>
        <dbReference type="Proteomes" id="UP000502415"/>
    </source>
</evidence>
<dbReference type="Gene3D" id="3.40.630.30">
    <property type="match status" value="1"/>
</dbReference>
<dbReference type="PANTHER" id="PTHR43877">
    <property type="entry name" value="AMINOALKYLPHOSPHONATE N-ACETYLTRANSFERASE-RELATED-RELATED"/>
    <property type="match status" value="1"/>
</dbReference>
<evidence type="ECO:0000256" key="1">
    <source>
        <dbReference type="ARBA" id="ARBA00022679"/>
    </source>
</evidence>
<dbReference type="Pfam" id="PF00583">
    <property type="entry name" value="Acetyltransf_1"/>
    <property type="match status" value="1"/>
</dbReference>
<dbReference type="CDD" id="cd04301">
    <property type="entry name" value="NAT_SF"/>
    <property type="match status" value="1"/>
</dbReference>
<dbReference type="KEGG" id="mfy:HH212_24070"/>
<accession>A0A7Z2W061</accession>
<feature type="domain" description="N-acetyltransferase" evidence="3">
    <location>
        <begin position="1"/>
        <end position="172"/>
    </location>
</feature>
<reference evidence="4 5" key="1">
    <citation type="submission" date="2020-04" db="EMBL/GenBank/DDBJ databases">
        <title>Genome sequencing of novel species.</title>
        <authorList>
            <person name="Heo J."/>
            <person name="Kim S.-J."/>
            <person name="Kim J.-S."/>
            <person name="Hong S.-B."/>
            <person name="Kwon S.-W."/>
        </authorList>
    </citation>
    <scope>NUCLEOTIDE SEQUENCE [LARGE SCALE GENOMIC DNA]</scope>
    <source>
        <strain evidence="4 5">GN2-R2</strain>
    </source>
</reference>
<dbReference type="InterPro" id="IPR050832">
    <property type="entry name" value="Bact_Acetyltransf"/>
</dbReference>
<dbReference type="InterPro" id="IPR000182">
    <property type="entry name" value="GNAT_dom"/>
</dbReference>
<proteinExistence type="predicted"/>
<evidence type="ECO:0000259" key="3">
    <source>
        <dbReference type="PROSITE" id="PS51186"/>
    </source>
</evidence>
<protein>
    <submittedName>
        <fullName evidence="4">GNAT family N-acetyltransferase</fullName>
    </submittedName>
</protein>
<dbReference type="Proteomes" id="UP000502415">
    <property type="component" value="Chromosome"/>
</dbReference>
<dbReference type="RefSeq" id="WP_170204790.1">
    <property type="nucleotide sequence ID" value="NZ_CP051685.1"/>
</dbReference>
<keyword evidence="5" id="KW-1185">Reference proteome</keyword>
<name>A0A7Z2W061_9BURK</name>
<evidence type="ECO:0000256" key="2">
    <source>
        <dbReference type="ARBA" id="ARBA00023315"/>
    </source>
</evidence>
<dbReference type="EMBL" id="CP051685">
    <property type="protein sequence ID" value="QJE02708.1"/>
    <property type="molecule type" value="Genomic_DNA"/>
</dbReference>
<gene>
    <name evidence="4" type="ORF">HH212_24070</name>
</gene>
<organism evidence="4 5">
    <name type="scientific">Massilia forsythiae</name>
    <dbReference type="NCBI Taxonomy" id="2728020"/>
    <lineage>
        <taxon>Bacteria</taxon>
        <taxon>Pseudomonadati</taxon>
        <taxon>Pseudomonadota</taxon>
        <taxon>Betaproteobacteria</taxon>
        <taxon>Burkholderiales</taxon>
        <taxon>Oxalobacteraceae</taxon>
        <taxon>Telluria group</taxon>
        <taxon>Massilia</taxon>
    </lineage>
</organism>
<dbReference type="AlphaFoldDB" id="A0A7Z2W061"/>
<keyword evidence="1 4" id="KW-0808">Transferase</keyword>
<dbReference type="PROSITE" id="PS51186">
    <property type="entry name" value="GNAT"/>
    <property type="match status" value="1"/>
</dbReference>